<dbReference type="Proteomes" id="UP001174909">
    <property type="component" value="Unassembled WGS sequence"/>
</dbReference>
<dbReference type="PANTHER" id="PTHR11254:SF340">
    <property type="entry name" value="APOPTOSIS-RESISTANT E3 UBIQUITIN PROTEIN LIGASE 1"/>
    <property type="match status" value="1"/>
</dbReference>
<feature type="transmembrane region" description="Helical" evidence="9">
    <location>
        <begin position="145"/>
        <end position="168"/>
    </location>
</feature>
<dbReference type="Pfam" id="PF00632">
    <property type="entry name" value="HECT"/>
    <property type="match status" value="2"/>
</dbReference>
<dbReference type="Gene3D" id="2.60.40.10">
    <property type="entry name" value="Immunoglobulins"/>
    <property type="match status" value="2"/>
</dbReference>
<feature type="active site" description="Glycyl thioester intermediate" evidence="7">
    <location>
        <position position="1062"/>
    </location>
</feature>
<dbReference type="Gene3D" id="3.30.2160.10">
    <property type="entry name" value="Hect, E3 ligase catalytic domain"/>
    <property type="match status" value="1"/>
</dbReference>
<keyword evidence="9" id="KW-0472">Membrane</keyword>
<proteinExistence type="predicted"/>
<dbReference type="InterPro" id="IPR014756">
    <property type="entry name" value="Ig_E-set"/>
</dbReference>
<feature type="domain" description="HECT" evidence="10">
    <location>
        <begin position="770"/>
        <end position="1076"/>
    </location>
</feature>
<feature type="region of interest" description="Disordered" evidence="8">
    <location>
        <begin position="369"/>
        <end position="399"/>
    </location>
</feature>
<reference evidence="11" key="1">
    <citation type="submission" date="2023-03" db="EMBL/GenBank/DDBJ databases">
        <authorList>
            <person name="Steffen K."/>
            <person name="Cardenas P."/>
        </authorList>
    </citation>
    <scope>NUCLEOTIDE SEQUENCE</scope>
</reference>
<dbReference type="AlphaFoldDB" id="A0AA35THH7"/>
<dbReference type="SMART" id="SM00119">
    <property type="entry name" value="HECTc"/>
    <property type="match status" value="1"/>
</dbReference>
<dbReference type="GO" id="GO:0005829">
    <property type="term" value="C:cytosol"/>
    <property type="evidence" value="ECO:0007669"/>
    <property type="project" value="TreeGrafter"/>
</dbReference>
<comment type="pathway">
    <text evidence="2">Protein modification; protein ubiquitination.</text>
</comment>
<dbReference type="Gene3D" id="3.30.2410.10">
    <property type="entry name" value="Hect, E3 ligase catalytic domain"/>
    <property type="match status" value="1"/>
</dbReference>
<dbReference type="GO" id="GO:0006511">
    <property type="term" value="P:ubiquitin-dependent protein catabolic process"/>
    <property type="evidence" value="ECO:0007669"/>
    <property type="project" value="TreeGrafter"/>
</dbReference>
<feature type="repeat" description="Filamin" evidence="6">
    <location>
        <begin position="294"/>
        <end position="343"/>
    </location>
</feature>
<keyword evidence="12" id="KW-1185">Reference proteome</keyword>
<dbReference type="EC" id="2.3.2.26" evidence="3"/>
<feature type="region of interest" description="Disordered" evidence="8">
    <location>
        <begin position="212"/>
        <end position="242"/>
    </location>
</feature>
<evidence type="ECO:0000256" key="1">
    <source>
        <dbReference type="ARBA" id="ARBA00000885"/>
    </source>
</evidence>
<dbReference type="GO" id="GO:0000209">
    <property type="term" value="P:protein polyubiquitination"/>
    <property type="evidence" value="ECO:0007669"/>
    <property type="project" value="TreeGrafter"/>
</dbReference>
<gene>
    <name evidence="11" type="ORF">GBAR_LOCUS26702</name>
</gene>
<evidence type="ECO:0000256" key="2">
    <source>
        <dbReference type="ARBA" id="ARBA00004906"/>
    </source>
</evidence>
<evidence type="ECO:0000313" key="11">
    <source>
        <dbReference type="EMBL" id="CAI8048395.1"/>
    </source>
</evidence>
<dbReference type="GO" id="GO:0043066">
    <property type="term" value="P:negative regulation of apoptotic process"/>
    <property type="evidence" value="ECO:0007669"/>
    <property type="project" value="TreeGrafter"/>
</dbReference>
<feature type="compositionally biased region" description="Polar residues" evidence="8">
    <location>
        <begin position="384"/>
        <end position="393"/>
    </location>
</feature>
<keyword evidence="5 7" id="KW-0833">Ubl conjugation pathway</keyword>
<dbReference type="PROSITE" id="PS50237">
    <property type="entry name" value="HECT"/>
    <property type="match status" value="1"/>
</dbReference>
<evidence type="ECO:0000256" key="3">
    <source>
        <dbReference type="ARBA" id="ARBA00012485"/>
    </source>
</evidence>
<feature type="transmembrane region" description="Helical" evidence="9">
    <location>
        <begin position="6"/>
        <end position="24"/>
    </location>
</feature>
<comment type="catalytic activity">
    <reaction evidence="1">
        <text>S-ubiquitinyl-[E2 ubiquitin-conjugating enzyme]-L-cysteine + [acceptor protein]-L-lysine = [E2 ubiquitin-conjugating enzyme]-L-cysteine + N(6)-ubiquitinyl-[acceptor protein]-L-lysine.</text>
        <dbReference type="EC" id="2.3.2.26"/>
    </reaction>
</comment>
<dbReference type="SUPFAM" id="SSF81296">
    <property type="entry name" value="E set domains"/>
    <property type="match status" value="1"/>
</dbReference>
<evidence type="ECO:0000256" key="7">
    <source>
        <dbReference type="PROSITE-ProRule" id="PRU00104"/>
    </source>
</evidence>
<dbReference type="InterPro" id="IPR013783">
    <property type="entry name" value="Ig-like_fold"/>
</dbReference>
<keyword evidence="9" id="KW-1133">Transmembrane helix</keyword>
<dbReference type="EMBL" id="CASHTH010003726">
    <property type="protein sequence ID" value="CAI8048395.1"/>
    <property type="molecule type" value="Genomic_DNA"/>
</dbReference>
<evidence type="ECO:0000256" key="9">
    <source>
        <dbReference type="SAM" id="Phobius"/>
    </source>
</evidence>
<dbReference type="InterPro" id="IPR000569">
    <property type="entry name" value="HECT_dom"/>
</dbReference>
<dbReference type="InterPro" id="IPR058738">
    <property type="entry name" value="PH-like_AREL1"/>
</dbReference>
<dbReference type="Gene3D" id="3.90.1750.10">
    <property type="entry name" value="Hect, E3 ligase catalytic domains"/>
    <property type="match status" value="1"/>
</dbReference>
<evidence type="ECO:0000256" key="8">
    <source>
        <dbReference type="SAM" id="MobiDB-lite"/>
    </source>
</evidence>
<dbReference type="InterPro" id="IPR035983">
    <property type="entry name" value="Hect_E3_ubiquitin_ligase"/>
</dbReference>
<evidence type="ECO:0000256" key="5">
    <source>
        <dbReference type="ARBA" id="ARBA00022786"/>
    </source>
</evidence>
<dbReference type="Pfam" id="PF25916">
    <property type="entry name" value="AREL1_PH-like"/>
    <property type="match status" value="1"/>
</dbReference>
<name>A0AA35THH7_GEOBA</name>
<protein>
    <recommendedName>
        <fullName evidence="3">HECT-type E3 ubiquitin transferase</fullName>
        <ecNumber evidence="3">2.3.2.26</ecNumber>
    </recommendedName>
</protein>
<dbReference type="GO" id="GO:0061630">
    <property type="term" value="F:ubiquitin protein ligase activity"/>
    <property type="evidence" value="ECO:0007669"/>
    <property type="project" value="UniProtKB-EC"/>
</dbReference>
<evidence type="ECO:0000259" key="10">
    <source>
        <dbReference type="PROSITE" id="PS50237"/>
    </source>
</evidence>
<accession>A0AA35THH7</accession>
<dbReference type="InterPro" id="IPR017868">
    <property type="entry name" value="Filamin/ABP280_repeat-like"/>
</dbReference>
<sequence>MSPSGKAAAVGVLMASFLLWLWLYDAQETEDEVAEWLEQLGLLHLRGHSPFKHLSSLEELGLRLLELRLWLREGEMEDLLPQLLEAGHSSIHSLLALGPYDVKKLASQLSPAEQGEVFRERLRHNISTATSDNSISILWHLLHTFLSVLFVVIIFTIALMALCVWVVLSGARSVQERVNWAAAMSPGQQGVNRETNRLRNSPWLSEILSRMNGDTQASRTTHLPEVEEEEEEDTPRDMSGGALDPDGCRLEWNHDDRAVVGTSSVATLHLVRRNFAPYERQRSDRVRITVTHTPTGTLVPHRVEPATPSQLRLSFSTRQTGTYSLHVRLNGRSLAGTPVNRTFLPAERRRGSWGLLSVFEDCLRFLLQPPPQQQQRGGGATLGHTPSDQQGQTPECDPGRCRLEWNQDDGAPVGGASVVTLLLVSRDSAPYKMRSCDTLTATIRHTSTKTVVPHVVEPAPPTNHSKLRLSFSTRQTGTYSLHVQLNGRSLAGTPVNRTFIPGPVDPAKTSFPDHPQWLVVTAGTYHSMTVVPRDAYGNAATIQQDHLTVNIRKGGPEGELVNPECVVGRVPNTSQYELLLKVETSGHYIGSVLYKGQIIGPPQFTIISLTPNEAATVNKSITKRTVNLYYEASVASDGRHKKVFCYLSPKQLQVREYYLKFIPYRIYTCKVCPSTSIHPGCWRRESSQWTMVPGTPITSVQTKGAHQSLPHTTNTLLRNIGGSEQFQDKRKFFNSELRSHHSKDLAERNTSTIDRFNLLQSAMKETKGFSASDWHKAFTVTFIGEEALDWGGVSREFFHLLCTQCFNCSNGMFRRFKDDSQALVHPNPHHPPTVTPHHYHFAGRVVGKCLFESSLGTNLHVSAHFTRSFLAQIIGLRINYKYFESDDPDLYVSKIQYIRENGVSDLELVFAEEEFSEDGTCQDHPMFDLEVVPLEEGGEEKPVTDENKTHYLDLLAQYRTGQTDQDTGWMEHFVKDAVSYDDLKKHAVVTPSANTNFQRVVSWFWLVVSGFTREEMARLLQFVTGSSQLPPGGFKDLSPKFRSPLLPPTAACPPHTPVSTNCVSRNMTPVNSFKRH</sequence>
<comment type="caution">
    <text evidence="11">The sequence shown here is derived from an EMBL/GenBank/DDBJ whole genome shotgun (WGS) entry which is preliminary data.</text>
</comment>
<dbReference type="FunFam" id="3.30.2160.10:FF:000008">
    <property type="entry name" value="Apoptosis-resistant E3 ubiquitin protein ligase 1"/>
    <property type="match status" value="1"/>
</dbReference>
<organism evidence="11 12">
    <name type="scientific">Geodia barretti</name>
    <name type="common">Barrett's horny sponge</name>
    <dbReference type="NCBI Taxonomy" id="519541"/>
    <lineage>
        <taxon>Eukaryota</taxon>
        <taxon>Metazoa</taxon>
        <taxon>Porifera</taxon>
        <taxon>Demospongiae</taxon>
        <taxon>Heteroscleromorpha</taxon>
        <taxon>Tetractinellida</taxon>
        <taxon>Astrophorina</taxon>
        <taxon>Geodiidae</taxon>
        <taxon>Geodia</taxon>
    </lineage>
</organism>
<dbReference type="PROSITE" id="PS50194">
    <property type="entry name" value="FILAMIN_REPEAT"/>
    <property type="match status" value="1"/>
</dbReference>
<keyword evidence="9" id="KW-0812">Transmembrane</keyword>
<keyword evidence="4" id="KW-0808">Transferase</keyword>
<dbReference type="InterPro" id="IPR050409">
    <property type="entry name" value="E3_ubiq-protein_ligase"/>
</dbReference>
<evidence type="ECO:0000313" key="12">
    <source>
        <dbReference type="Proteomes" id="UP001174909"/>
    </source>
</evidence>
<evidence type="ECO:0000256" key="4">
    <source>
        <dbReference type="ARBA" id="ARBA00022679"/>
    </source>
</evidence>
<feature type="compositionally biased region" description="Polar residues" evidence="8">
    <location>
        <begin position="212"/>
        <end position="221"/>
    </location>
</feature>
<dbReference type="PANTHER" id="PTHR11254">
    <property type="entry name" value="HECT DOMAIN UBIQUITIN-PROTEIN LIGASE"/>
    <property type="match status" value="1"/>
</dbReference>
<evidence type="ECO:0000256" key="6">
    <source>
        <dbReference type="PROSITE-ProRule" id="PRU00087"/>
    </source>
</evidence>
<dbReference type="SUPFAM" id="SSF56204">
    <property type="entry name" value="Hect, E3 ligase catalytic domain"/>
    <property type="match status" value="1"/>
</dbReference>